<dbReference type="InterPro" id="IPR000835">
    <property type="entry name" value="HTH_MarR-typ"/>
</dbReference>
<dbReference type="PROSITE" id="PS50995">
    <property type="entry name" value="HTH_MARR_2"/>
    <property type="match status" value="1"/>
</dbReference>
<dbReference type="PANTHER" id="PTHR42756">
    <property type="entry name" value="TRANSCRIPTIONAL REGULATOR, MARR"/>
    <property type="match status" value="1"/>
</dbReference>
<gene>
    <name evidence="5" type="ORF">ACFP5Y_14670</name>
</gene>
<accession>A0ABW1S4W3</accession>
<evidence type="ECO:0000259" key="4">
    <source>
        <dbReference type="PROSITE" id="PS50995"/>
    </source>
</evidence>
<sequence length="141" mass="15918">MRVNALGKYIGVLHRRFQTEISRQLKLPALNATNANFLLFISEHEQVTAKQIATELAINKGLVSRELKRLETAGYIKRLPVVADHRTAWVQITPAGLTACQTINQLMTQLWDQVLAETESKDLTTVAQQLATWSQRAEDLH</sequence>
<keyword evidence="3" id="KW-0804">Transcription</keyword>
<dbReference type="InterPro" id="IPR036390">
    <property type="entry name" value="WH_DNA-bd_sf"/>
</dbReference>
<dbReference type="InterPro" id="IPR036388">
    <property type="entry name" value="WH-like_DNA-bd_sf"/>
</dbReference>
<name>A0ABW1S4W3_9LACO</name>
<evidence type="ECO:0000313" key="6">
    <source>
        <dbReference type="Proteomes" id="UP001596282"/>
    </source>
</evidence>
<evidence type="ECO:0000313" key="5">
    <source>
        <dbReference type="EMBL" id="MFC6182479.1"/>
    </source>
</evidence>
<dbReference type="SMART" id="SM00347">
    <property type="entry name" value="HTH_MARR"/>
    <property type="match status" value="1"/>
</dbReference>
<organism evidence="5 6">
    <name type="scientific">Lactiplantibacillus daowaiensis</name>
    <dbReference type="NCBI Taxonomy" id="2559918"/>
    <lineage>
        <taxon>Bacteria</taxon>
        <taxon>Bacillati</taxon>
        <taxon>Bacillota</taxon>
        <taxon>Bacilli</taxon>
        <taxon>Lactobacillales</taxon>
        <taxon>Lactobacillaceae</taxon>
        <taxon>Lactiplantibacillus</taxon>
    </lineage>
</organism>
<keyword evidence="2" id="KW-0238">DNA-binding</keyword>
<evidence type="ECO:0000256" key="3">
    <source>
        <dbReference type="ARBA" id="ARBA00023163"/>
    </source>
</evidence>
<dbReference type="PANTHER" id="PTHR42756:SF1">
    <property type="entry name" value="TRANSCRIPTIONAL REPRESSOR OF EMRAB OPERON"/>
    <property type="match status" value="1"/>
</dbReference>
<dbReference type="RefSeq" id="WP_137627280.1">
    <property type="nucleotide sequence ID" value="NZ_BJDJ01000001.1"/>
</dbReference>
<dbReference type="Proteomes" id="UP001596282">
    <property type="component" value="Unassembled WGS sequence"/>
</dbReference>
<dbReference type="SUPFAM" id="SSF46785">
    <property type="entry name" value="Winged helix' DNA-binding domain"/>
    <property type="match status" value="1"/>
</dbReference>
<proteinExistence type="predicted"/>
<comment type="caution">
    <text evidence="5">The sequence shown here is derived from an EMBL/GenBank/DDBJ whole genome shotgun (WGS) entry which is preliminary data.</text>
</comment>
<reference evidence="6" key="1">
    <citation type="journal article" date="2019" name="Int. J. Syst. Evol. Microbiol.">
        <title>The Global Catalogue of Microorganisms (GCM) 10K type strain sequencing project: providing services to taxonomists for standard genome sequencing and annotation.</title>
        <authorList>
            <consortium name="The Broad Institute Genomics Platform"/>
            <consortium name="The Broad Institute Genome Sequencing Center for Infectious Disease"/>
            <person name="Wu L."/>
            <person name="Ma J."/>
        </authorList>
    </citation>
    <scope>NUCLEOTIDE SEQUENCE [LARGE SCALE GENOMIC DNA]</scope>
    <source>
        <strain evidence="6">CCM 8933</strain>
    </source>
</reference>
<evidence type="ECO:0000256" key="1">
    <source>
        <dbReference type="ARBA" id="ARBA00023015"/>
    </source>
</evidence>
<protein>
    <submittedName>
        <fullName evidence="5">MarR family winged helix-turn-helix transcriptional regulator</fullName>
    </submittedName>
</protein>
<dbReference type="Gene3D" id="1.10.10.10">
    <property type="entry name" value="Winged helix-like DNA-binding domain superfamily/Winged helix DNA-binding domain"/>
    <property type="match status" value="1"/>
</dbReference>
<dbReference type="PRINTS" id="PR00598">
    <property type="entry name" value="HTHMARR"/>
</dbReference>
<dbReference type="EMBL" id="JBHSSC010000045">
    <property type="protein sequence ID" value="MFC6182479.1"/>
    <property type="molecule type" value="Genomic_DNA"/>
</dbReference>
<feature type="domain" description="HTH marR-type" evidence="4">
    <location>
        <begin position="3"/>
        <end position="132"/>
    </location>
</feature>
<keyword evidence="6" id="KW-1185">Reference proteome</keyword>
<dbReference type="InterPro" id="IPR011991">
    <property type="entry name" value="ArsR-like_HTH"/>
</dbReference>
<dbReference type="CDD" id="cd00090">
    <property type="entry name" value="HTH_ARSR"/>
    <property type="match status" value="1"/>
</dbReference>
<evidence type="ECO:0000256" key="2">
    <source>
        <dbReference type="ARBA" id="ARBA00023125"/>
    </source>
</evidence>
<keyword evidence="1" id="KW-0805">Transcription regulation</keyword>
<dbReference type="Pfam" id="PF12802">
    <property type="entry name" value="MarR_2"/>
    <property type="match status" value="1"/>
</dbReference>